<reference evidence="1" key="1">
    <citation type="submission" date="2023-01" db="EMBL/GenBank/DDBJ databases">
        <title>Genome assembly of the deep-sea coral Lophelia pertusa.</title>
        <authorList>
            <person name="Herrera S."/>
            <person name="Cordes E."/>
        </authorList>
    </citation>
    <scope>NUCLEOTIDE SEQUENCE</scope>
    <source>
        <strain evidence="1">USNM1676648</strain>
        <tissue evidence="1">Polyp</tissue>
    </source>
</reference>
<protein>
    <submittedName>
        <fullName evidence="1">Uncharacterized protein</fullName>
    </submittedName>
</protein>
<gene>
    <name evidence="1" type="ORF">OS493_029603</name>
</gene>
<organism evidence="1 2">
    <name type="scientific">Desmophyllum pertusum</name>
    <dbReference type="NCBI Taxonomy" id="174260"/>
    <lineage>
        <taxon>Eukaryota</taxon>
        <taxon>Metazoa</taxon>
        <taxon>Cnidaria</taxon>
        <taxon>Anthozoa</taxon>
        <taxon>Hexacorallia</taxon>
        <taxon>Scleractinia</taxon>
        <taxon>Caryophylliina</taxon>
        <taxon>Caryophylliidae</taxon>
        <taxon>Desmophyllum</taxon>
    </lineage>
</organism>
<dbReference type="OrthoDB" id="5945109at2759"/>
<name>A0A9W9ZYW8_9CNID</name>
<dbReference type="EMBL" id="MU825426">
    <property type="protein sequence ID" value="KAJ7389704.1"/>
    <property type="molecule type" value="Genomic_DNA"/>
</dbReference>
<dbReference type="AlphaFoldDB" id="A0A9W9ZYW8"/>
<keyword evidence="2" id="KW-1185">Reference proteome</keyword>
<evidence type="ECO:0000313" key="2">
    <source>
        <dbReference type="Proteomes" id="UP001163046"/>
    </source>
</evidence>
<evidence type="ECO:0000313" key="1">
    <source>
        <dbReference type="EMBL" id="KAJ7389704.1"/>
    </source>
</evidence>
<comment type="caution">
    <text evidence="1">The sequence shown here is derived from an EMBL/GenBank/DDBJ whole genome shotgun (WGS) entry which is preliminary data.</text>
</comment>
<accession>A0A9W9ZYW8</accession>
<dbReference type="Proteomes" id="UP001163046">
    <property type="component" value="Unassembled WGS sequence"/>
</dbReference>
<sequence length="116" mass="12751">MSRLAATCFQDGAAITGDRGKEGGWKASSGFEAPSVVGADANYYNRAYWKIIPQGDGKYFIENTETKRYLFQDGDAIKGDRGSEGGWKASSGFEAPKVVGADANYYNRAYWKLEKQ</sequence>
<proteinExistence type="predicted"/>